<dbReference type="EnsemblMetazoa" id="AAEL008839-RA">
    <property type="protein sequence ID" value="AAEL008839-PA"/>
    <property type="gene ID" value="AAEL008839"/>
</dbReference>
<dbReference type="AlphaFoldDB" id="A0A1S4FKX8"/>
<dbReference type="InterPro" id="IPR012934">
    <property type="entry name" value="Znf_AD"/>
</dbReference>
<protein>
    <submittedName>
        <fullName evidence="10">Uncharacterized protein</fullName>
    </submittedName>
</protein>
<reference evidence="10 11" key="1">
    <citation type="submission" date="2017-06" db="EMBL/GenBank/DDBJ databases">
        <title>Aedes aegypti genome working group (AGWG) sequencing and assembly.</title>
        <authorList>
            <consortium name="Aedes aegypti Genome Working Group (AGWG)"/>
            <person name="Matthews B.J."/>
        </authorList>
    </citation>
    <scope>NUCLEOTIDE SEQUENCE [LARGE SCALE GENOMIC DNA]</scope>
    <source>
        <strain evidence="10 11">LVP_AGWG</strain>
    </source>
</reference>
<dbReference type="FunFam" id="3.30.160.60:FF:000322">
    <property type="entry name" value="GDNF-inducible zinc finger protein 1"/>
    <property type="match status" value="1"/>
</dbReference>
<gene>
    <name evidence="10" type="primary">5571139</name>
</gene>
<evidence type="ECO:0000256" key="9">
    <source>
        <dbReference type="ARBA" id="ARBA00023242"/>
    </source>
</evidence>
<keyword evidence="8" id="KW-0804">Transcription</keyword>
<evidence type="ECO:0000256" key="5">
    <source>
        <dbReference type="ARBA" id="ARBA00022833"/>
    </source>
</evidence>
<reference evidence="10" key="2">
    <citation type="submission" date="2020-05" db="UniProtKB">
        <authorList>
            <consortium name="EnsemblMetazoa"/>
        </authorList>
    </citation>
    <scope>IDENTIFICATION</scope>
    <source>
        <strain evidence="10">LVP_AGWG</strain>
    </source>
</reference>
<dbReference type="InterPro" id="IPR036236">
    <property type="entry name" value="Znf_C2H2_sf"/>
</dbReference>
<keyword evidence="7" id="KW-0238">DNA-binding</keyword>
<dbReference type="SMART" id="SM00868">
    <property type="entry name" value="zf-AD"/>
    <property type="match status" value="2"/>
</dbReference>
<comment type="subcellular location">
    <subcellularLocation>
        <location evidence="1">Nucleus</location>
    </subcellularLocation>
</comment>
<keyword evidence="5" id="KW-0862">Zinc</keyword>
<accession>A0A1S4FKX8</accession>
<dbReference type="PANTHER" id="PTHR24409:SF295">
    <property type="entry name" value="AZ2-RELATED"/>
    <property type="match status" value="1"/>
</dbReference>
<dbReference type="Pfam" id="PF07776">
    <property type="entry name" value="zf-AD"/>
    <property type="match status" value="1"/>
</dbReference>
<evidence type="ECO:0000256" key="2">
    <source>
        <dbReference type="ARBA" id="ARBA00022723"/>
    </source>
</evidence>
<evidence type="ECO:0000256" key="3">
    <source>
        <dbReference type="ARBA" id="ARBA00022737"/>
    </source>
</evidence>
<keyword evidence="3" id="KW-0677">Repeat</keyword>
<dbReference type="OrthoDB" id="654211at2759"/>
<evidence type="ECO:0000313" key="11">
    <source>
        <dbReference type="Proteomes" id="UP000008820"/>
    </source>
</evidence>
<dbReference type="PROSITE" id="PS00028">
    <property type="entry name" value="ZINC_FINGER_C2H2_1"/>
    <property type="match status" value="6"/>
</dbReference>
<proteinExistence type="predicted"/>
<evidence type="ECO:0000313" key="10">
    <source>
        <dbReference type="EnsemblMetazoa" id="AAEL008839-PA"/>
    </source>
</evidence>
<evidence type="ECO:0000256" key="6">
    <source>
        <dbReference type="ARBA" id="ARBA00023015"/>
    </source>
</evidence>
<organism evidence="10 11">
    <name type="scientific">Aedes aegypti</name>
    <name type="common">Yellowfever mosquito</name>
    <name type="synonym">Culex aegypti</name>
    <dbReference type="NCBI Taxonomy" id="7159"/>
    <lineage>
        <taxon>Eukaryota</taxon>
        <taxon>Metazoa</taxon>
        <taxon>Ecdysozoa</taxon>
        <taxon>Arthropoda</taxon>
        <taxon>Hexapoda</taxon>
        <taxon>Insecta</taxon>
        <taxon>Pterygota</taxon>
        <taxon>Neoptera</taxon>
        <taxon>Endopterygota</taxon>
        <taxon>Diptera</taxon>
        <taxon>Nematocera</taxon>
        <taxon>Culicoidea</taxon>
        <taxon>Culicidae</taxon>
        <taxon>Culicinae</taxon>
        <taxon>Aedini</taxon>
        <taxon>Aedes</taxon>
        <taxon>Stegomyia</taxon>
    </lineage>
</organism>
<dbReference type="SUPFAM" id="SSF57667">
    <property type="entry name" value="beta-beta-alpha zinc fingers"/>
    <property type="match status" value="4"/>
</dbReference>
<dbReference type="VEuPathDB" id="VectorBase:AAEL008839"/>
<dbReference type="Gene3D" id="3.40.1800.20">
    <property type="match status" value="1"/>
</dbReference>
<dbReference type="GO" id="GO:0000981">
    <property type="term" value="F:DNA-binding transcription factor activity, RNA polymerase II-specific"/>
    <property type="evidence" value="ECO:0007669"/>
    <property type="project" value="TreeGrafter"/>
</dbReference>
<dbReference type="InParanoid" id="A0A1S4FKX8"/>
<dbReference type="PROSITE" id="PS51915">
    <property type="entry name" value="ZAD"/>
    <property type="match status" value="1"/>
</dbReference>
<keyword evidence="6" id="KW-0805">Transcription regulation</keyword>
<evidence type="ECO:0000256" key="7">
    <source>
        <dbReference type="ARBA" id="ARBA00023125"/>
    </source>
</evidence>
<dbReference type="GO" id="GO:0008270">
    <property type="term" value="F:zinc ion binding"/>
    <property type="evidence" value="ECO:0007669"/>
    <property type="project" value="UniProtKB-UniRule"/>
</dbReference>
<dbReference type="SUPFAM" id="SSF57716">
    <property type="entry name" value="Glucocorticoid receptor-like (DNA-binding domain)"/>
    <property type="match status" value="1"/>
</dbReference>
<dbReference type="PANTHER" id="PTHR24409">
    <property type="entry name" value="ZINC FINGER PROTEIN 142"/>
    <property type="match status" value="1"/>
</dbReference>
<dbReference type="Gene3D" id="3.30.160.60">
    <property type="entry name" value="Classic Zinc Finger"/>
    <property type="match status" value="6"/>
</dbReference>
<evidence type="ECO:0000256" key="4">
    <source>
        <dbReference type="ARBA" id="ARBA00022771"/>
    </source>
</evidence>
<evidence type="ECO:0000256" key="8">
    <source>
        <dbReference type="ARBA" id="ARBA00023163"/>
    </source>
</evidence>
<keyword evidence="9" id="KW-0539">Nucleus</keyword>
<sequence>MAEFSELCRLCAESGRFLFSLFNPQHRFVNIIIRIAEVQIEEDDGLPQSVCSTCFTDLGKLERIMQKCRESDQHFRANVESLKEDLVESVEMVEIIEDDSAYVEYVSEDDTSQPVEIVGTPSCVDDLIIVDPMAQVAESQEANYTQCCGCVQSFTTHEELLRHSQLYHKSERGICGPVPDNLIECRVCYKMFSGILYLDSMHRLNAFKDRLSSVGFPEEMQCCSCETMCFSSEEMVLHSQEHAGNRTEHDPAKPFECEICFKRYNKKQTLNFHQKFGYSYKKQMTTRSRGCRAIRKRTEIESSGDSRKCCGCLAEFTSADSLKQHSQMHHELYRRQSDPSNAPFECEVCFKRFPTQIKLEQHRLVPYTLMHKCPECDKSFRSKSVLTKHLASHELPKIVPSRSPTISEPAQCEECGQLLPNAYRLRAHMKSSHSSEKPFSCSLCSRRFKWKHSLQNHLRVHTKEQPYACTHCPRTFAQLADKSRHELTHSQNYPLRCSICGKGFPAGRRKLLEKHHQLHQRGEEYPYTCQFCDRTFTRLPQRNRHQARHVAERNRNMAMVVHVDAV</sequence>
<keyword evidence="2" id="KW-0479">Metal-binding</keyword>
<dbReference type="Proteomes" id="UP000008820">
    <property type="component" value="Chromosome 2"/>
</dbReference>
<evidence type="ECO:0000256" key="1">
    <source>
        <dbReference type="ARBA" id="ARBA00004123"/>
    </source>
</evidence>
<dbReference type="Pfam" id="PF00096">
    <property type="entry name" value="zf-C2H2"/>
    <property type="match status" value="2"/>
</dbReference>
<dbReference type="SMART" id="SM00355">
    <property type="entry name" value="ZnF_C2H2"/>
    <property type="match status" value="11"/>
</dbReference>
<dbReference type="GO" id="GO:0005634">
    <property type="term" value="C:nucleus"/>
    <property type="evidence" value="ECO:0007669"/>
    <property type="project" value="UniProtKB-SubCell"/>
</dbReference>
<dbReference type="FunFam" id="3.30.160.60:FF:000065">
    <property type="entry name" value="B-cell CLL/lymphoma 6, member B"/>
    <property type="match status" value="1"/>
</dbReference>
<name>A0A1S4FKX8_AEDAE</name>
<dbReference type="InterPro" id="IPR013087">
    <property type="entry name" value="Znf_C2H2_type"/>
</dbReference>
<dbReference type="GO" id="GO:0000977">
    <property type="term" value="F:RNA polymerase II transcription regulatory region sequence-specific DNA binding"/>
    <property type="evidence" value="ECO:0007669"/>
    <property type="project" value="TreeGrafter"/>
</dbReference>
<keyword evidence="4" id="KW-0863">Zinc-finger</keyword>
<keyword evidence="11" id="KW-1185">Reference proteome</keyword>
<dbReference type="PROSITE" id="PS50157">
    <property type="entry name" value="ZINC_FINGER_C2H2_2"/>
    <property type="match status" value="7"/>
</dbReference>